<evidence type="ECO:0008006" key="3">
    <source>
        <dbReference type="Google" id="ProtNLM"/>
    </source>
</evidence>
<gene>
    <name evidence="2" type="ORF">HMPREF9726_01692</name>
</gene>
<dbReference type="InterPro" id="IPR025528">
    <property type="entry name" value="BrnA_antitoxin"/>
</dbReference>
<dbReference type="PATRIC" id="fig|999432.5.peg.1755"/>
<name>A0A0E2E4W2_TREDN</name>
<sequence length="96" mass="11194">MPDIGEKEKENMKKKTEYSDAPKQVAESISLSERIDDFLPPPDRLIRKSEKVKITITLDCESVAFFKASAKKNNVKYQTMINEILSKYAERYRYTI</sequence>
<feature type="compositionally biased region" description="Basic and acidic residues" evidence="1">
    <location>
        <begin position="1"/>
        <end position="20"/>
    </location>
</feature>
<dbReference type="Pfam" id="PF14384">
    <property type="entry name" value="BrnA_antitoxin"/>
    <property type="match status" value="1"/>
</dbReference>
<dbReference type="RefSeq" id="WP_002684856.1">
    <property type="nucleotide sequence ID" value="NZ_CM001795.1"/>
</dbReference>
<reference evidence="2" key="1">
    <citation type="submission" date="2012-01" db="EMBL/GenBank/DDBJ databases">
        <title>The Genome Sequence of Treponema denticola H-22.</title>
        <authorList>
            <consortium name="The Broad Institute Genome Sequencing Platform"/>
            <person name="Earl A."/>
            <person name="Ward D."/>
            <person name="Feldgarden M."/>
            <person name="Gevers D."/>
            <person name="Blanton J.M."/>
            <person name="Fenno C.J."/>
            <person name="Baranova O.V."/>
            <person name="Mathney J."/>
            <person name="Dewhirst F.E."/>
            <person name="Izard J."/>
            <person name="Young S.K."/>
            <person name="Zeng Q."/>
            <person name="Gargeya S."/>
            <person name="Fitzgerald M."/>
            <person name="Haas B."/>
            <person name="Abouelleil A."/>
            <person name="Alvarado L."/>
            <person name="Arachchi H.M."/>
            <person name="Berlin A."/>
            <person name="Chapman S.B."/>
            <person name="Gearin G."/>
            <person name="Goldberg J."/>
            <person name="Griggs A."/>
            <person name="Gujja S."/>
            <person name="Hansen M."/>
            <person name="Heiman D."/>
            <person name="Howarth C."/>
            <person name="Larimer J."/>
            <person name="Lui A."/>
            <person name="MacDonald P.J.P."/>
            <person name="McCowen C."/>
            <person name="Montmayeur A."/>
            <person name="Murphy C."/>
            <person name="Neiman D."/>
            <person name="Pearson M."/>
            <person name="Priest M."/>
            <person name="Roberts A."/>
            <person name="Saif S."/>
            <person name="Shea T."/>
            <person name="Sisk P."/>
            <person name="Stolte C."/>
            <person name="Sykes S."/>
            <person name="Wortman J."/>
            <person name="Nusbaum C."/>
            <person name="Birren B."/>
        </authorList>
    </citation>
    <scope>NUCLEOTIDE SEQUENCE [LARGE SCALE GENOMIC DNA]</scope>
    <source>
        <strain evidence="2">H-22</strain>
    </source>
</reference>
<evidence type="ECO:0000313" key="2">
    <source>
        <dbReference type="EMBL" id="EMB33331.1"/>
    </source>
</evidence>
<accession>A0A0E2E4W2</accession>
<dbReference type="HOGENOM" id="CLU_185923_0_0_12"/>
<organism evidence="2">
    <name type="scientific">Treponema denticola H-22</name>
    <dbReference type="NCBI Taxonomy" id="999432"/>
    <lineage>
        <taxon>Bacteria</taxon>
        <taxon>Pseudomonadati</taxon>
        <taxon>Spirochaetota</taxon>
        <taxon>Spirochaetia</taxon>
        <taxon>Spirochaetales</taxon>
        <taxon>Treponemataceae</taxon>
        <taxon>Treponema</taxon>
    </lineage>
</organism>
<protein>
    <recommendedName>
        <fullName evidence="3">CopG family transcriptional regulator</fullName>
    </recommendedName>
</protein>
<proteinExistence type="predicted"/>
<dbReference type="AlphaFoldDB" id="A0A0E2E4W2"/>
<dbReference type="Proteomes" id="UP000011705">
    <property type="component" value="Chromosome"/>
</dbReference>
<comment type="caution">
    <text evidence="2">The sequence shown here is derived from an EMBL/GenBank/DDBJ whole genome shotgun (WGS) entry which is preliminary data.</text>
</comment>
<evidence type="ECO:0000256" key="1">
    <source>
        <dbReference type="SAM" id="MobiDB-lite"/>
    </source>
</evidence>
<feature type="region of interest" description="Disordered" evidence="1">
    <location>
        <begin position="1"/>
        <end position="25"/>
    </location>
</feature>
<dbReference type="EMBL" id="AGDV01000012">
    <property type="protein sequence ID" value="EMB33331.1"/>
    <property type="molecule type" value="Genomic_DNA"/>
</dbReference>